<dbReference type="EMBL" id="QNRK01000002">
    <property type="protein sequence ID" value="RBP17659.1"/>
    <property type="molecule type" value="Genomic_DNA"/>
</dbReference>
<protein>
    <submittedName>
        <fullName evidence="1">Uncharacterized protein</fullName>
    </submittedName>
</protein>
<keyword evidence="2" id="KW-1185">Reference proteome</keyword>
<proteinExistence type="predicted"/>
<evidence type="ECO:0000313" key="2">
    <source>
        <dbReference type="Proteomes" id="UP000253529"/>
    </source>
</evidence>
<accession>A0A366FVD6</accession>
<sequence>MQYRVQFLDRLDNVIREVRADGKSAGFPLLAPPPLHAARVRVIYPSGYVSISPISPTAA</sequence>
<evidence type="ECO:0000313" key="1">
    <source>
        <dbReference type="EMBL" id="RBP17659.1"/>
    </source>
</evidence>
<name>A0A366FVD6_9HYPH</name>
<organism evidence="1 2">
    <name type="scientific">Roseiarcus fermentans</name>
    <dbReference type="NCBI Taxonomy" id="1473586"/>
    <lineage>
        <taxon>Bacteria</taxon>
        <taxon>Pseudomonadati</taxon>
        <taxon>Pseudomonadota</taxon>
        <taxon>Alphaproteobacteria</taxon>
        <taxon>Hyphomicrobiales</taxon>
        <taxon>Roseiarcaceae</taxon>
        <taxon>Roseiarcus</taxon>
    </lineage>
</organism>
<reference evidence="1 2" key="1">
    <citation type="submission" date="2018-06" db="EMBL/GenBank/DDBJ databases">
        <title>Genomic Encyclopedia of Type Strains, Phase IV (KMG-IV): sequencing the most valuable type-strain genomes for metagenomic binning, comparative biology and taxonomic classification.</title>
        <authorList>
            <person name="Goeker M."/>
        </authorList>
    </citation>
    <scope>NUCLEOTIDE SEQUENCE [LARGE SCALE GENOMIC DNA]</scope>
    <source>
        <strain evidence="1 2">DSM 24875</strain>
    </source>
</reference>
<gene>
    <name evidence="1" type="ORF">DFR50_102151</name>
</gene>
<dbReference type="RefSeq" id="WP_113887612.1">
    <property type="nucleotide sequence ID" value="NZ_QNRK01000002.1"/>
</dbReference>
<comment type="caution">
    <text evidence="1">The sequence shown here is derived from an EMBL/GenBank/DDBJ whole genome shotgun (WGS) entry which is preliminary data.</text>
</comment>
<dbReference type="Proteomes" id="UP000253529">
    <property type="component" value="Unassembled WGS sequence"/>
</dbReference>
<dbReference type="AlphaFoldDB" id="A0A366FVD6"/>